<evidence type="ECO:0000313" key="2">
    <source>
        <dbReference type="EMBL" id="RCU43981.1"/>
    </source>
</evidence>
<organism evidence="2 3">
    <name type="scientific">Chryseobacterium lacus</name>
    <dbReference type="NCBI Taxonomy" id="2058346"/>
    <lineage>
        <taxon>Bacteria</taxon>
        <taxon>Pseudomonadati</taxon>
        <taxon>Bacteroidota</taxon>
        <taxon>Flavobacteriia</taxon>
        <taxon>Flavobacteriales</taxon>
        <taxon>Weeksellaceae</taxon>
        <taxon>Chryseobacterium group</taxon>
        <taxon>Chryseobacterium</taxon>
    </lineage>
</organism>
<evidence type="ECO:0000313" key="3">
    <source>
        <dbReference type="Proteomes" id="UP000252172"/>
    </source>
</evidence>
<feature type="signal peptide" evidence="1">
    <location>
        <begin position="1"/>
        <end position="18"/>
    </location>
</feature>
<proteinExistence type="predicted"/>
<keyword evidence="3" id="KW-1185">Reference proteome</keyword>
<reference evidence="2 3" key="1">
    <citation type="submission" date="2018-07" db="EMBL/GenBank/DDBJ databases">
        <title>Chryseobacterium lacus sp. nov., isolated from lake water.</title>
        <authorList>
            <person name="Li C.-M."/>
        </authorList>
    </citation>
    <scope>NUCLEOTIDE SEQUENCE [LARGE SCALE GENOMIC DNA]</scope>
    <source>
        <strain evidence="2 3">YLOS41</strain>
    </source>
</reference>
<sequence length="338" mass="37141">MNKFLFAVLAILIGGVGAAQTTIGPYNTGWLPVNSYSGATSNNLIFIPFHINSNQGSQMKRWSLTFRVANPIVNSEGKVFPAEKLSFKLASITGSQANEDGKLPSIANLQPLTNKIPYQFSNSFLVNNSPYSLQMKQYFNMNMQYDVAVEGGAYLDTYKSWQNYTVNLVIELWNSKMETMDSKTVSFQMQVYPSGVPPQPVQNSIIIDGAAKNVLLEFKTPADYANGVSKTLSRAVSVTSSTGYSVTVQSMYQNLTTSSNQQLPVNLIRMISRDHSTQAVTGNVVLSTASQSVANSNTAATEPRFFDLTYATQGGENSFFNRSYEQYSGTLIFSLIPQ</sequence>
<dbReference type="Proteomes" id="UP000252172">
    <property type="component" value="Unassembled WGS sequence"/>
</dbReference>
<evidence type="ECO:0000256" key="1">
    <source>
        <dbReference type="SAM" id="SignalP"/>
    </source>
</evidence>
<dbReference type="RefSeq" id="WP_114302960.1">
    <property type="nucleotide sequence ID" value="NZ_QPIE01000002.1"/>
</dbReference>
<dbReference type="AlphaFoldDB" id="A0A368N371"/>
<comment type="caution">
    <text evidence="2">The sequence shown here is derived from an EMBL/GenBank/DDBJ whole genome shotgun (WGS) entry which is preliminary data.</text>
</comment>
<gene>
    <name evidence="2" type="ORF">DQ356_02880</name>
</gene>
<dbReference type="OrthoDB" id="700277at2"/>
<protein>
    <submittedName>
        <fullName evidence="2">Uncharacterized protein</fullName>
    </submittedName>
</protein>
<dbReference type="EMBL" id="QPIE01000002">
    <property type="protein sequence ID" value="RCU43981.1"/>
    <property type="molecule type" value="Genomic_DNA"/>
</dbReference>
<feature type="chain" id="PRO_5016959710" evidence="1">
    <location>
        <begin position="19"/>
        <end position="338"/>
    </location>
</feature>
<name>A0A368N371_9FLAO</name>
<accession>A0A368N371</accession>
<keyword evidence="1" id="KW-0732">Signal</keyword>